<accession>A0A919RHI9</accession>
<protein>
    <recommendedName>
        <fullName evidence="3">XRE family transcriptional regulator</fullName>
    </recommendedName>
</protein>
<sequence>MVKKIERGGSARLETLHQLARTLDVVTLTFVGSTSPEPKEDNDVAVLADLRSAITPPVGLTGRPIYGSSDGDDLDLERLLRAVKLAEGAYRTNRYDDLASFLPALIRSAHHHVDGYASNQSHRDALRLRADVVGLAGRYLIQIRAHDLALVALHASLRDALDIEDATRAAAAVSGQAHAMLRQGRFHEVERLCSETAAQLEPQLSKATPGQLSAWGWMLLRASAAAARNNRPKEAMEYQGIAAAAAAPLRHEHATVDQKTFGPTTVALKTIENALVSGAPDKALALSSTLSRTDDLTNEEWDRHLLDRARASVQTGDSEAATELLVELRRRSPQWLRYQQPARDTLREILATRNRRLTEQQRILADHMKITD</sequence>
<evidence type="ECO:0000313" key="1">
    <source>
        <dbReference type="EMBL" id="GII91959.1"/>
    </source>
</evidence>
<keyword evidence="2" id="KW-1185">Reference proteome</keyword>
<name>A0A919RHI9_9ACTN</name>
<proteinExistence type="predicted"/>
<comment type="caution">
    <text evidence="1">The sequence shown here is derived from an EMBL/GenBank/DDBJ whole genome shotgun (WGS) entry which is preliminary data.</text>
</comment>
<evidence type="ECO:0000313" key="2">
    <source>
        <dbReference type="Proteomes" id="UP000606172"/>
    </source>
</evidence>
<dbReference type="Proteomes" id="UP000606172">
    <property type="component" value="Unassembled WGS sequence"/>
</dbReference>
<dbReference type="AlphaFoldDB" id="A0A919RHI9"/>
<gene>
    <name evidence="1" type="ORF">Ssi02_21900</name>
</gene>
<organism evidence="1 2">
    <name type="scientific">Sinosporangium siamense</name>
    <dbReference type="NCBI Taxonomy" id="1367973"/>
    <lineage>
        <taxon>Bacteria</taxon>
        <taxon>Bacillati</taxon>
        <taxon>Actinomycetota</taxon>
        <taxon>Actinomycetes</taxon>
        <taxon>Streptosporangiales</taxon>
        <taxon>Streptosporangiaceae</taxon>
        <taxon>Sinosporangium</taxon>
    </lineage>
</organism>
<reference evidence="1" key="1">
    <citation type="submission" date="2021-01" db="EMBL/GenBank/DDBJ databases">
        <title>Whole genome shotgun sequence of Sinosporangium siamense NBRC 109515.</title>
        <authorList>
            <person name="Komaki H."/>
            <person name="Tamura T."/>
        </authorList>
    </citation>
    <scope>NUCLEOTIDE SEQUENCE</scope>
    <source>
        <strain evidence="1">NBRC 109515</strain>
    </source>
</reference>
<evidence type="ECO:0008006" key="3">
    <source>
        <dbReference type="Google" id="ProtNLM"/>
    </source>
</evidence>
<dbReference type="EMBL" id="BOOW01000013">
    <property type="protein sequence ID" value="GII91959.1"/>
    <property type="molecule type" value="Genomic_DNA"/>
</dbReference>